<proteinExistence type="predicted"/>
<organism evidence="5 6">
    <name type="scientific">Sesamum alatum</name>
    <dbReference type="NCBI Taxonomy" id="300844"/>
    <lineage>
        <taxon>Eukaryota</taxon>
        <taxon>Viridiplantae</taxon>
        <taxon>Streptophyta</taxon>
        <taxon>Embryophyta</taxon>
        <taxon>Tracheophyta</taxon>
        <taxon>Spermatophyta</taxon>
        <taxon>Magnoliopsida</taxon>
        <taxon>eudicotyledons</taxon>
        <taxon>Gunneridae</taxon>
        <taxon>Pentapetalae</taxon>
        <taxon>asterids</taxon>
        <taxon>lamiids</taxon>
        <taxon>Lamiales</taxon>
        <taxon>Pedaliaceae</taxon>
        <taxon>Sesamum</taxon>
    </lineage>
</organism>
<dbReference type="GO" id="GO:0003729">
    <property type="term" value="F:mRNA binding"/>
    <property type="evidence" value="ECO:0007669"/>
    <property type="project" value="TreeGrafter"/>
</dbReference>
<dbReference type="PANTHER" id="PTHR19965">
    <property type="entry name" value="RNA AND EXPORT FACTOR BINDING PROTEIN"/>
    <property type="match status" value="1"/>
</dbReference>
<feature type="compositionally biased region" description="Basic and acidic residues" evidence="3">
    <location>
        <begin position="192"/>
        <end position="208"/>
    </location>
</feature>
<evidence type="ECO:0000313" key="5">
    <source>
        <dbReference type="EMBL" id="KAK4419093.1"/>
    </source>
</evidence>
<dbReference type="CDD" id="cd12680">
    <property type="entry name" value="RRM_THOC4"/>
    <property type="match status" value="1"/>
</dbReference>
<evidence type="ECO:0000256" key="1">
    <source>
        <dbReference type="ARBA" id="ARBA00022884"/>
    </source>
</evidence>
<dbReference type="Proteomes" id="UP001293254">
    <property type="component" value="Unassembled WGS sequence"/>
</dbReference>
<dbReference type="Pfam" id="PF00076">
    <property type="entry name" value="RRM_1"/>
    <property type="match status" value="1"/>
</dbReference>
<keyword evidence="6" id="KW-1185">Reference proteome</keyword>
<gene>
    <name evidence="5" type="ORF">Salat_2322100</name>
</gene>
<sequence>MSNLDMTLDDMIKMNKPSRSGHRAFGQGPTRRFQNRSASRAAPYSFGNAQETYSDPGMFAEGTAFSNAGGARVSAVETGTKLLISNLHYGVSDDDIKEIFLCVGDLMGCSVHYDRSGRSEGTAEVVFVRSRDAETAIKRYNNVQLDGKPMRIEIVGMNRALPPLLPTLHGRNAQLQGISNPRRRPQGAARGMRKDRWGGSGRGEKLSAEDLDADLEKYLAEAKETS</sequence>
<comment type="caution">
    <text evidence="5">The sequence shown here is derived from an EMBL/GenBank/DDBJ whole genome shotgun (WGS) entry which is preliminary data.</text>
</comment>
<evidence type="ECO:0000256" key="3">
    <source>
        <dbReference type="SAM" id="MobiDB-lite"/>
    </source>
</evidence>
<dbReference type="InterPro" id="IPR035979">
    <property type="entry name" value="RBD_domain_sf"/>
</dbReference>
<accession>A0AAE1XW03</accession>
<feature type="region of interest" description="Disordered" evidence="3">
    <location>
        <begin position="173"/>
        <end position="208"/>
    </location>
</feature>
<dbReference type="GO" id="GO:0006406">
    <property type="term" value="P:mRNA export from nucleus"/>
    <property type="evidence" value="ECO:0007669"/>
    <property type="project" value="TreeGrafter"/>
</dbReference>
<dbReference type="PANTHER" id="PTHR19965:SF35">
    <property type="entry name" value="RNA ANNEALING PROTEIN YRA1"/>
    <property type="match status" value="1"/>
</dbReference>
<dbReference type="InterPro" id="IPR012677">
    <property type="entry name" value="Nucleotide-bd_a/b_plait_sf"/>
</dbReference>
<dbReference type="PROSITE" id="PS50102">
    <property type="entry name" value="RRM"/>
    <property type="match status" value="1"/>
</dbReference>
<dbReference type="InterPro" id="IPR025715">
    <property type="entry name" value="FoP_C"/>
</dbReference>
<protein>
    <submittedName>
        <fullName evidence="5">THO complex subunitB</fullName>
    </submittedName>
</protein>
<dbReference type="AlphaFoldDB" id="A0AAE1XW03"/>
<evidence type="ECO:0000256" key="2">
    <source>
        <dbReference type="PROSITE-ProRule" id="PRU00176"/>
    </source>
</evidence>
<dbReference type="SMART" id="SM01218">
    <property type="entry name" value="FoP_duplication"/>
    <property type="match status" value="1"/>
</dbReference>
<dbReference type="EMBL" id="JACGWO010000009">
    <property type="protein sequence ID" value="KAK4419093.1"/>
    <property type="molecule type" value="Genomic_DNA"/>
</dbReference>
<dbReference type="SUPFAM" id="SSF54928">
    <property type="entry name" value="RNA-binding domain, RBD"/>
    <property type="match status" value="1"/>
</dbReference>
<feature type="region of interest" description="Disordered" evidence="3">
    <location>
        <begin position="16"/>
        <end position="41"/>
    </location>
</feature>
<keyword evidence="1 2" id="KW-0694">RNA-binding</keyword>
<dbReference type="InterPro" id="IPR000504">
    <property type="entry name" value="RRM_dom"/>
</dbReference>
<feature type="domain" description="RRM" evidence="4">
    <location>
        <begin position="80"/>
        <end position="157"/>
    </location>
</feature>
<name>A0AAE1XW03_9LAMI</name>
<dbReference type="GO" id="GO:0005634">
    <property type="term" value="C:nucleus"/>
    <property type="evidence" value="ECO:0007669"/>
    <property type="project" value="TreeGrafter"/>
</dbReference>
<dbReference type="SMART" id="SM00360">
    <property type="entry name" value="RRM"/>
    <property type="match status" value="1"/>
</dbReference>
<evidence type="ECO:0000313" key="6">
    <source>
        <dbReference type="Proteomes" id="UP001293254"/>
    </source>
</evidence>
<dbReference type="Gene3D" id="3.30.70.330">
    <property type="match status" value="1"/>
</dbReference>
<reference evidence="5" key="2">
    <citation type="journal article" date="2024" name="Plant">
        <title>Genomic evolution and insights into agronomic trait innovations of Sesamum species.</title>
        <authorList>
            <person name="Miao H."/>
            <person name="Wang L."/>
            <person name="Qu L."/>
            <person name="Liu H."/>
            <person name="Sun Y."/>
            <person name="Le M."/>
            <person name="Wang Q."/>
            <person name="Wei S."/>
            <person name="Zheng Y."/>
            <person name="Lin W."/>
            <person name="Duan Y."/>
            <person name="Cao H."/>
            <person name="Xiong S."/>
            <person name="Wang X."/>
            <person name="Wei L."/>
            <person name="Li C."/>
            <person name="Ma Q."/>
            <person name="Ju M."/>
            <person name="Zhao R."/>
            <person name="Li G."/>
            <person name="Mu C."/>
            <person name="Tian Q."/>
            <person name="Mei H."/>
            <person name="Zhang T."/>
            <person name="Gao T."/>
            <person name="Zhang H."/>
        </authorList>
    </citation>
    <scope>NUCLEOTIDE SEQUENCE</scope>
    <source>
        <strain evidence="5">3651</strain>
    </source>
</reference>
<dbReference type="Pfam" id="PF13865">
    <property type="entry name" value="FoP_duplication"/>
    <property type="match status" value="1"/>
</dbReference>
<evidence type="ECO:0000259" key="4">
    <source>
        <dbReference type="PROSITE" id="PS50102"/>
    </source>
</evidence>
<reference evidence="5" key="1">
    <citation type="submission" date="2020-06" db="EMBL/GenBank/DDBJ databases">
        <authorList>
            <person name="Li T."/>
            <person name="Hu X."/>
            <person name="Zhang T."/>
            <person name="Song X."/>
            <person name="Zhang H."/>
            <person name="Dai N."/>
            <person name="Sheng W."/>
            <person name="Hou X."/>
            <person name="Wei L."/>
        </authorList>
    </citation>
    <scope>NUCLEOTIDE SEQUENCE</scope>
    <source>
        <strain evidence="5">3651</strain>
        <tissue evidence="5">Leaf</tissue>
    </source>
</reference>
<dbReference type="InterPro" id="IPR051229">
    <property type="entry name" value="ALYREF_mRNA_export"/>
</dbReference>